<organism evidence="3">
    <name type="scientific">candidate division WOR-3 bacterium</name>
    <dbReference type="NCBI Taxonomy" id="2052148"/>
    <lineage>
        <taxon>Bacteria</taxon>
        <taxon>Bacteria division WOR-3</taxon>
    </lineage>
</organism>
<dbReference type="PANTHER" id="PTHR43174">
    <property type="entry name" value="UDP-N-ACETYLGLUCOSAMINE 2-EPIMERASE"/>
    <property type="match status" value="1"/>
</dbReference>
<dbReference type="PANTHER" id="PTHR43174:SF1">
    <property type="entry name" value="UDP-N-ACETYLGLUCOSAMINE 2-EPIMERASE"/>
    <property type="match status" value="1"/>
</dbReference>
<comment type="similarity">
    <text evidence="1">Belongs to the UDP-N-acetylglucosamine 2-epimerase family.</text>
</comment>
<dbReference type="GO" id="GO:0008761">
    <property type="term" value="F:UDP-N-acetylglucosamine 2-epimerase activity"/>
    <property type="evidence" value="ECO:0007669"/>
    <property type="project" value="UniProtKB-EC"/>
</dbReference>
<dbReference type="Gene3D" id="3.40.50.2000">
    <property type="entry name" value="Glycogen Phosphorylase B"/>
    <property type="match status" value="2"/>
</dbReference>
<protein>
    <submittedName>
        <fullName evidence="3">UDP-N-acetylglucosamine 2-epimerase (Non-hydrolyzing)</fullName>
        <ecNumber evidence="3">5.1.3.14</ecNumber>
    </submittedName>
</protein>
<dbReference type="EMBL" id="DTDJ01000002">
    <property type="protein sequence ID" value="HGL16742.1"/>
    <property type="molecule type" value="Genomic_DNA"/>
</dbReference>
<proteinExistence type="inferred from homology"/>
<evidence type="ECO:0000256" key="1">
    <source>
        <dbReference type="RuleBase" id="RU003513"/>
    </source>
</evidence>
<reference evidence="3" key="1">
    <citation type="journal article" date="2020" name="mSystems">
        <title>Genome- and Community-Level Interaction Insights into Carbon Utilization and Element Cycling Functions of Hydrothermarchaeota in Hydrothermal Sediment.</title>
        <authorList>
            <person name="Zhou Z."/>
            <person name="Liu Y."/>
            <person name="Xu W."/>
            <person name="Pan J."/>
            <person name="Luo Z.H."/>
            <person name="Li M."/>
        </authorList>
    </citation>
    <scope>NUCLEOTIDE SEQUENCE [LARGE SCALE GENOMIC DNA]</scope>
    <source>
        <strain evidence="3">SpSt-69</strain>
    </source>
</reference>
<dbReference type="SUPFAM" id="SSF53756">
    <property type="entry name" value="UDP-Glycosyltransferase/glycogen phosphorylase"/>
    <property type="match status" value="1"/>
</dbReference>
<dbReference type="NCBIfam" id="TIGR00236">
    <property type="entry name" value="wecB"/>
    <property type="match status" value="1"/>
</dbReference>
<evidence type="ECO:0000313" key="3">
    <source>
        <dbReference type="EMBL" id="HGL16742.1"/>
    </source>
</evidence>
<keyword evidence="1 3" id="KW-0413">Isomerase</keyword>
<dbReference type="Pfam" id="PF02350">
    <property type="entry name" value="Epimerase_2"/>
    <property type="match status" value="1"/>
</dbReference>
<dbReference type="CDD" id="cd03786">
    <property type="entry name" value="GTB_UDP-GlcNAc_2-Epimerase"/>
    <property type="match status" value="1"/>
</dbReference>
<dbReference type="InterPro" id="IPR029767">
    <property type="entry name" value="WecB-like"/>
</dbReference>
<accession>A0A7V3ZW90</accession>
<dbReference type="EC" id="5.1.3.14" evidence="3"/>
<dbReference type="InterPro" id="IPR003331">
    <property type="entry name" value="UDP_GlcNAc_Epimerase_2_dom"/>
</dbReference>
<feature type="domain" description="UDP-N-acetylglucosamine 2-epimerase" evidence="2">
    <location>
        <begin position="32"/>
        <end position="360"/>
    </location>
</feature>
<sequence length="369" mass="40993">MKIINIVGARPQFVKLAPILKAIEKHNAENPDNKITEVLVHTGQHYDYEMSQIFFDELSLKDPDYHLGVGSGTHAYQTGEILKHTEEVLLKEKPDLVMVYGDTNSTLAGALAAVKLHIPVAHVEAGLRSFNRKMPEEINRVLTDHISSLLFCPTKTAVENLRREGIEKGVHLVGDVMYDAVLLYLSLAEKKSNILERLNLEAKSYALATVHRAENTDESGRLEGILKGLEGIAKNGLPVVFPVHPRTRKRIKEAGFSISGIMLIDAVSYLDMLILEKNARVILTDSGGVQKEAFFFKVPCVTLRDETEWVETVEAGWNTLAGCEPERIQVAVSNSTFLKPVEDSNPFGNGNSAYKIVKVISDKTSWETF</sequence>
<gene>
    <name evidence="3" type="ORF">ENU66_00125</name>
</gene>
<comment type="caution">
    <text evidence="3">The sequence shown here is derived from an EMBL/GenBank/DDBJ whole genome shotgun (WGS) entry which is preliminary data.</text>
</comment>
<name>A0A7V3ZW90_UNCW3</name>
<evidence type="ECO:0000259" key="2">
    <source>
        <dbReference type="Pfam" id="PF02350"/>
    </source>
</evidence>
<dbReference type="AlphaFoldDB" id="A0A7V3ZW90"/>